<dbReference type="Proteomes" id="UP000008672">
    <property type="component" value="Unassembled WGS sequence"/>
</dbReference>
<dbReference type="EMBL" id="AFYH01112082">
    <property type="status" value="NOT_ANNOTATED_CDS"/>
    <property type="molecule type" value="Genomic_DNA"/>
</dbReference>
<feature type="compositionally biased region" description="Polar residues" evidence="1">
    <location>
        <begin position="263"/>
        <end position="274"/>
    </location>
</feature>
<accession>H3B3K6</accession>
<dbReference type="EMBL" id="AFYH01112083">
    <property type="status" value="NOT_ANNOTATED_CDS"/>
    <property type="molecule type" value="Genomic_DNA"/>
</dbReference>
<feature type="region of interest" description="Disordered" evidence="1">
    <location>
        <begin position="371"/>
        <end position="392"/>
    </location>
</feature>
<feature type="compositionally biased region" description="Basic residues" evidence="1">
    <location>
        <begin position="1"/>
        <end position="12"/>
    </location>
</feature>
<keyword evidence="3" id="KW-1185">Reference proteome</keyword>
<reference evidence="2" key="3">
    <citation type="submission" date="2025-09" db="UniProtKB">
        <authorList>
            <consortium name="Ensembl"/>
        </authorList>
    </citation>
    <scope>IDENTIFICATION</scope>
</reference>
<dbReference type="GO" id="GO:0043596">
    <property type="term" value="C:nuclear replication fork"/>
    <property type="evidence" value="ECO:0007669"/>
    <property type="project" value="TreeGrafter"/>
</dbReference>
<name>H3B3K6_LATCH</name>
<dbReference type="InterPro" id="IPR029406">
    <property type="entry name" value="ETAA1"/>
</dbReference>
<dbReference type="Bgee" id="ENSLACG00000014518">
    <property type="expression patterns" value="Expressed in post-anal tail muscle and 4 other cell types or tissues"/>
</dbReference>
<reference evidence="3" key="1">
    <citation type="submission" date="2011-08" db="EMBL/GenBank/DDBJ databases">
        <title>The draft genome of Latimeria chalumnae.</title>
        <authorList>
            <person name="Di Palma F."/>
            <person name="Alfoldi J."/>
            <person name="Johnson J."/>
            <person name="Berlin A."/>
            <person name="Gnerre S."/>
            <person name="Jaffe D."/>
            <person name="MacCallum I."/>
            <person name="Young S."/>
            <person name="Walker B.J."/>
            <person name="Lander E."/>
            <person name="Lindblad-Toh K."/>
        </authorList>
    </citation>
    <scope>NUCLEOTIDE SEQUENCE [LARGE SCALE GENOMIC DNA]</scope>
    <source>
        <strain evidence="3">Wild caught</strain>
    </source>
</reference>
<dbReference type="OMA" id="CITGSMS"/>
<dbReference type="EMBL" id="AFYH01112081">
    <property type="status" value="NOT_ANNOTATED_CDS"/>
    <property type="molecule type" value="Genomic_DNA"/>
</dbReference>
<dbReference type="EMBL" id="AFYH01112080">
    <property type="status" value="NOT_ANNOTATED_CDS"/>
    <property type="molecule type" value="Genomic_DNA"/>
</dbReference>
<dbReference type="HOGENOM" id="CLU_015351_0_0_1"/>
<dbReference type="EMBL" id="AFYH01112079">
    <property type="status" value="NOT_ANNOTATED_CDS"/>
    <property type="molecule type" value="Genomic_DNA"/>
</dbReference>
<dbReference type="GO" id="GO:0006974">
    <property type="term" value="P:DNA damage response"/>
    <property type="evidence" value="ECO:0007669"/>
    <property type="project" value="TreeGrafter"/>
</dbReference>
<gene>
    <name evidence="2" type="primary">ETAA1A</name>
</gene>
<dbReference type="InParanoid" id="H3B3K6"/>
<feature type="compositionally biased region" description="Polar residues" evidence="1">
    <location>
        <begin position="372"/>
        <end position="392"/>
    </location>
</feature>
<evidence type="ECO:0000256" key="1">
    <source>
        <dbReference type="SAM" id="MobiDB-lite"/>
    </source>
</evidence>
<dbReference type="GO" id="GO:2000001">
    <property type="term" value="P:regulation of DNA damage checkpoint"/>
    <property type="evidence" value="ECO:0007669"/>
    <property type="project" value="TreeGrafter"/>
</dbReference>
<evidence type="ECO:0000313" key="2">
    <source>
        <dbReference type="Ensembl" id="ENSLACP00000016477.1"/>
    </source>
</evidence>
<dbReference type="GeneTree" id="ENSGT00390000009597"/>
<feature type="region of interest" description="Disordered" evidence="1">
    <location>
        <begin position="259"/>
        <end position="285"/>
    </location>
</feature>
<reference evidence="2" key="2">
    <citation type="submission" date="2025-08" db="UniProtKB">
        <authorList>
            <consortium name="Ensembl"/>
        </authorList>
    </citation>
    <scope>IDENTIFICATION</scope>
</reference>
<feature type="region of interest" description="Disordered" evidence="1">
    <location>
        <begin position="1"/>
        <end position="40"/>
    </location>
</feature>
<dbReference type="GO" id="GO:0043539">
    <property type="term" value="F:protein serine/threonine kinase activator activity"/>
    <property type="evidence" value="ECO:0007669"/>
    <property type="project" value="TreeGrafter"/>
</dbReference>
<dbReference type="eggNOG" id="ENOG502QTMP">
    <property type="taxonomic scope" value="Eukaryota"/>
</dbReference>
<dbReference type="PANTHER" id="PTHR16434:SF2">
    <property type="entry name" value="EWING'S TUMOR-ASSOCIATED ANTIGEN 1"/>
    <property type="match status" value="1"/>
</dbReference>
<dbReference type="FunCoup" id="H3B3K6">
    <property type="interactions" value="2045"/>
</dbReference>
<evidence type="ECO:0000313" key="3">
    <source>
        <dbReference type="Proteomes" id="UP000008672"/>
    </source>
</evidence>
<dbReference type="AlphaFoldDB" id="H3B3K6"/>
<dbReference type="EMBL" id="AFYH01112084">
    <property type="status" value="NOT_ANNOTATED_CDS"/>
    <property type="molecule type" value="Genomic_DNA"/>
</dbReference>
<organism evidence="2 3">
    <name type="scientific">Latimeria chalumnae</name>
    <name type="common">Coelacanth</name>
    <dbReference type="NCBI Taxonomy" id="7897"/>
    <lineage>
        <taxon>Eukaryota</taxon>
        <taxon>Metazoa</taxon>
        <taxon>Chordata</taxon>
        <taxon>Craniata</taxon>
        <taxon>Vertebrata</taxon>
        <taxon>Euteleostomi</taxon>
        <taxon>Coelacanthiformes</taxon>
        <taxon>Coelacanthidae</taxon>
        <taxon>Latimeria</taxon>
    </lineage>
</organism>
<sequence>MRQRWRLSGGRKRQQESRRETHLNKTPKRTSKRDLQLSSCTSPCNDPDVQQEIFWDPNSPTAFKLDNQKKKVVTRARPVEISDIVNRINPQDEKPSCSEAPMLGIWIGDDAIPCTPGVVNMRARTKGTRLQKRKTEEELMKLAKQFDAAQQDAAQGQGLKNHGINQMILDRAGLVDSVEANLQQDLQLTYSAAGMELIQSKSVGQSSSFTTKEQQRQANSQIPLDDENEIAMNALFDGPTQHLSRPLSHSLSGDVAVNKRSQENGNNETVSQVPKASKPCETKNQSAKISYQKNVVSSQKAETTCTLRQNNLMNPNQSFTLAKAEPVATVDPAAQSDDFEDDWDSDDLLEDDSFVMQITQNPELIATPKDVAQSSVPMHSKSNFQTSKSRSYNKYGGTEVSSPDFHSISRPDLKVVKVKPEQGVNSDLIQGSSSMFSDPHKLQTVKGEKNPTVFSLSEKPLLSAISTPIQLKKAVNHADVGVQKNAEMPKKTPTPVDDWNDANVSDEVLAVFCELDSLWDTNEEDDDLLYQMCDDVEKLTQGQNTEQEEVKNDAGPHGTDINKRLRANETSSVTKQWQLVQNYALNRNPGNSVRTANSSLGLPVSTNKLPTQNSYQNKSFANIINKPWITSSRSSLVPAENSGFRTKETDMPGHSSLLTTNTHGPFMKNPNSSTLSSNYNTFNTQNLSAPSRVSNNASKFTFTKIKISTSEVYASNSKMGITSGNQNNLQDFNERRGLTKISVCESSQVNKHSTFKRQLSETFAEPNKVFVAEHKSRKCSLEEIERKKQEALARRKMRLQASVKNTTST</sequence>
<dbReference type="PANTHER" id="PTHR16434">
    <property type="entry name" value="EWING'S TUMOR-ASSOCIATED ANTIGEN 1 ETAA1"/>
    <property type="match status" value="1"/>
</dbReference>
<feature type="compositionally biased region" description="Basic and acidic residues" evidence="1">
    <location>
        <begin position="13"/>
        <end position="23"/>
    </location>
</feature>
<protein>
    <submittedName>
        <fullName evidence="2">ETAA1 activator of ATR kinase</fullName>
    </submittedName>
</protein>
<proteinExistence type="predicted"/>
<dbReference type="Pfam" id="PF15350">
    <property type="entry name" value="ETAA1"/>
    <property type="match status" value="2"/>
</dbReference>
<feature type="compositionally biased region" description="Basic and acidic residues" evidence="1">
    <location>
        <begin position="548"/>
        <end position="561"/>
    </location>
</feature>
<feature type="region of interest" description="Disordered" evidence="1">
    <location>
        <begin position="542"/>
        <end position="561"/>
    </location>
</feature>
<dbReference type="GO" id="GO:0031297">
    <property type="term" value="P:replication fork processing"/>
    <property type="evidence" value="ECO:0007669"/>
    <property type="project" value="TreeGrafter"/>
</dbReference>
<dbReference type="Ensembl" id="ENSLACT00000016591.1">
    <property type="protein sequence ID" value="ENSLACP00000016477.1"/>
    <property type="gene ID" value="ENSLACG00000014518.1"/>
</dbReference>